<dbReference type="EMBL" id="FNWO01000003">
    <property type="protein sequence ID" value="SEH30858.1"/>
    <property type="molecule type" value="Genomic_DNA"/>
</dbReference>
<comment type="similarity">
    <text evidence="5">Belongs to the CheB family.</text>
</comment>
<dbReference type="NCBIfam" id="NF001965">
    <property type="entry name" value="PRK00742.1"/>
    <property type="match status" value="1"/>
</dbReference>
<keyword evidence="11" id="KW-1185">Reference proteome</keyword>
<keyword evidence="1 5" id="KW-0963">Cytoplasm</keyword>
<evidence type="ECO:0000256" key="1">
    <source>
        <dbReference type="ARBA" id="ARBA00022490"/>
    </source>
</evidence>
<keyword evidence="3 5" id="KW-0378">Hydrolase</keyword>
<dbReference type="PIRSF" id="PIRSF000876">
    <property type="entry name" value="RR_chemtxs_CheB"/>
    <property type="match status" value="1"/>
</dbReference>
<dbReference type="HAMAP" id="MF_00099">
    <property type="entry name" value="CheB_chemtxs"/>
    <property type="match status" value="1"/>
</dbReference>
<feature type="domain" description="CheB-type methylesterase" evidence="9">
    <location>
        <begin position="173"/>
        <end position="358"/>
    </location>
</feature>
<dbReference type="GO" id="GO:0005737">
    <property type="term" value="C:cytoplasm"/>
    <property type="evidence" value="ECO:0007669"/>
    <property type="project" value="UniProtKB-SubCell"/>
</dbReference>
<name>A0A1H6H9S2_MAGFU</name>
<dbReference type="CDD" id="cd17541">
    <property type="entry name" value="REC_CheB-like"/>
    <property type="match status" value="1"/>
</dbReference>
<feature type="active site" evidence="5 6">
    <location>
        <position position="307"/>
    </location>
</feature>
<dbReference type="AlphaFoldDB" id="A0A1H6H9S2"/>
<dbReference type="InterPro" id="IPR008248">
    <property type="entry name" value="CheB-like"/>
</dbReference>
<comment type="function">
    <text evidence="5">Involved in chemotaxis. Part of a chemotaxis signal transduction system that modulates chemotaxis in response to various stimuli. Catalyzes the demethylation of specific methylglutamate residues introduced into the chemoreceptors (methyl-accepting chemotaxis proteins or MCP) by CheR. Also mediates the irreversible deamidation of specific glutamine residues to glutamic acid.</text>
</comment>
<dbReference type="PANTHER" id="PTHR42872:SF6">
    <property type="entry name" value="PROTEIN-GLUTAMATE METHYLESTERASE_PROTEIN-GLUTAMINE GLUTAMINASE"/>
    <property type="match status" value="1"/>
</dbReference>
<dbReference type="RefSeq" id="WP_074766147.1">
    <property type="nucleotide sequence ID" value="NZ_FNWO01000003.1"/>
</dbReference>
<dbReference type="GO" id="GO:0006935">
    <property type="term" value="P:chemotaxis"/>
    <property type="evidence" value="ECO:0007669"/>
    <property type="project" value="UniProtKB-UniRule"/>
</dbReference>
<keyword evidence="2 5" id="KW-0145">Chemotaxis</keyword>
<dbReference type="GO" id="GO:0008984">
    <property type="term" value="F:protein-glutamate methylesterase activity"/>
    <property type="evidence" value="ECO:0007669"/>
    <property type="project" value="UniProtKB-UniRule"/>
</dbReference>
<dbReference type="Gene3D" id="3.40.50.180">
    <property type="entry name" value="Methylesterase CheB, C-terminal domain"/>
    <property type="match status" value="1"/>
</dbReference>
<reference evidence="11" key="1">
    <citation type="submission" date="2016-10" db="EMBL/GenBank/DDBJ databases">
        <authorList>
            <person name="Varghese N."/>
            <person name="Submissions S."/>
        </authorList>
    </citation>
    <scope>NUCLEOTIDE SEQUENCE [LARGE SCALE GENOMIC DNA]</scope>
    <source>
        <strain evidence="11">DSM 13234</strain>
    </source>
</reference>
<dbReference type="Pfam" id="PF00072">
    <property type="entry name" value="Response_reg"/>
    <property type="match status" value="1"/>
</dbReference>
<feature type="domain" description="Response regulatory" evidence="8">
    <location>
        <begin position="6"/>
        <end position="123"/>
    </location>
</feature>
<gene>
    <name evidence="5" type="primary">cheB</name>
    <name evidence="10" type="ORF">SAMN04244559_00997</name>
</gene>
<dbReference type="PROSITE" id="PS50122">
    <property type="entry name" value="CHEB"/>
    <property type="match status" value="1"/>
</dbReference>
<comment type="PTM">
    <text evidence="5">Phosphorylated by CheA. Phosphorylation of the N-terminal regulatory domain activates the methylesterase activity.</text>
</comment>
<dbReference type="OrthoDB" id="9793421at2"/>
<dbReference type="SUPFAM" id="SSF52172">
    <property type="entry name" value="CheY-like"/>
    <property type="match status" value="1"/>
</dbReference>
<proteinExistence type="inferred from homology"/>
<feature type="active site" evidence="5 6">
    <location>
        <position position="185"/>
    </location>
</feature>
<evidence type="ECO:0000256" key="3">
    <source>
        <dbReference type="ARBA" id="ARBA00022801"/>
    </source>
</evidence>
<dbReference type="PANTHER" id="PTHR42872">
    <property type="entry name" value="PROTEIN-GLUTAMATE METHYLESTERASE/PROTEIN-GLUTAMINE GLUTAMINASE"/>
    <property type="match status" value="1"/>
</dbReference>
<dbReference type="InterPro" id="IPR011006">
    <property type="entry name" value="CheY-like_superfamily"/>
</dbReference>
<evidence type="ECO:0000256" key="5">
    <source>
        <dbReference type="HAMAP-Rule" id="MF_00099"/>
    </source>
</evidence>
<dbReference type="EC" id="3.1.1.61" evidence="5"/>
<evidence type="ECO:0000256" key="2">
    <source>
        <dbReference type="ARBA" id="ARBA00022500"/>
    </source>
</evidence>
<organism evidence="10 11">
    <name type="scientific">Magnetospirillum fulvum</name>
    <name type="common">Rhodospirillum fulvum</name>
    <dbReference type="NCBI Taxonomy" id="1082"/>
    <lineage>
        <taxon>Bacteria</taxon>
        <taxon>Pseudomonadati</taxon>
        <taxon>Pseudomonadota</taxon>
        <taxon>Alphaproteobacteria</taxon>
        <taxon>Rhodospirillales</taxon>
        <taxon>Rhodospirillaceae</taxon>
        <taxon>Magnetospirillum</taxon>
    </lineage>
</organism>
<keyword evidence="5 7" id="KW-0597">Phosphoprotein</keyword>
<dbReference type="Pfam" id="PF01339">
    <property type="entry name" value="CheB_methylest"/>
    <property type="match status" value="1"/>
</dbReference>
<dbReference type="Proteomes" id="UP000182983">
    <property type="component" value="Unassembled WGS sequence"/>
</dbReference>
<dbReference type="NCBIfam" id="NF009206">
    <property type="entry name" value="PRK12555.1"/>
    <property type="match status" value="1"/>
</dbReference>
<feature type="modified residue" description="4-aspartylphosphate" evidence="5 7">
    <location>
        <position position="57"/>
    </location>
</feature>
<evidence type="ECO:0000256" key="4">
    <source>
        <dbReference type="ARBA" id="ARBA00048267"/>
    </source>
</evidence>
<feature type="active site" evidence="5 6">
    <location>
        <position position="211"/>
    </location>
</feature>
<dbReference type="SUPFAM" id="SSF52738">
    <property type="entry name" value="Methylesterase CheB, C-terminal domain"/>
    <property type="match status" value="1"/>
</dbReference>
<dbReference type="InterPro" id="IPR000673">
    <property type="entry name" value="Sig_transdc_resp-reg_Me-estase"/>
</dbReference>
<comment type="domain">
    <text evidence="5">Contains a C-terminal catalytic domain, and an N-terminal region which modulates catalytic activity.</text>
</comment>
<comment type="catalytic activity">
    <reaction evidence="5">
        <text>L-glutaminyl-[protein] + H2O = L-glutamyl-[protein] + NH4(+)</text>
        <dbReference type="Rhea" id="RHEA:16441"/>
        <dbReference type="Rhea" id="RHEA-COMP:10207"/>
        <dbReference type="Rhea" id="RHEA-COMP:10208"/>
        <dbReference type="ChEBI" id="CHEBI:15377"/>
        <dbReference type="ChEBI" id="CHEBI:28938"/>
        <dbReference type="ChEBI" id="CHEBI:29973"/>
        <dbReference type="ChEBI" id="CHEBI:30011"/>
        <dbReference type="EC" id="3.5.1.44"/>
    </reaction>
</comment>
<dbReference type="EC" id="3.5.1.44" evidence="5"/>
<evidence type="ECO:0000259" key="8">
    <source>
        <dbReference type="PROSITE" id="PS50110"/>
    </source>
</evidence>
<comment type="catalytic activity">
    <reaction evidence="4 5">
        <text>[protein]-L-glutamate 5-O-methyl ester + H2O = L-glutamyl-[protein] + methanol + H(+)</text>
        <dbReference type="Rhea" id="RHEA:23236"/>
        <dbReference type="Rhea" id="RHEA-COMP:10208"/>
        <dbReference type="Rhea" id="RHEA-COMP:10311"/>
        <dbReference type="ChEBI" id="CHEBI:15377"/>
        <dbReference type="ChEBI" id="CHEBI:15378"/>
        <dbReference type="ChEBI" id="CHEBI:17790"/>
        <dbReference type="ChEBI" id="CHEBI:29973"/>
        <dbReference type="ChEBI" id="CHEBI:82795"/>
        <dbReference type="EC" id="3.1.1.61"/>
    </reaction>
</comment>
<sequence>MAKPIRVLIVDDSATVRQTLKGILESDPDIEVMGAAADPFAAARLISQETPDVITLDVEMPRMDGISFLRKIMSQHPIPVVMCSSLAEEGSETLMQALEAGAVDVILKPRIDTKQFLMEAHVRICDTVKAAAQCRLVGRARPSAPSHTRTHAPKLTADAMMPAPHAPTGGAMARTTEKVICIGASTGGTEALREVLEELPADSPAIVIVQHMPESFTAAFARRLDSLCEVTVKEAQDGDAMLRGRVLIAPGNRHALLQRSGARYHVAIKDGPLVSRHRPSVDVLFRSAAHCAGGNAVGIIMTGMGDDGANGLLEMRNAGAYTVAQNEESCIVFGMPKEAIARGAAAKILPLNQIAREIGRAGNDPVGLARSQEHDIG</sequence>
<dbReference type="GO" id="GO:0050568">
    <property type="term" value="F:protein-glutamine glutaminase activity"/>
    <property type="evidence" value="ECO:0007669"/>
    <property type="project" value="UniProtKB-UniRule"/>
</dbReference>
<dbReference type="PROSITE" id="PS50110">
    <property type="entry name" value="RESPONSE_REGULATORY"/>
    <property type="match status" value="1"/>
</dbReference>
<dbReference type="InterPro" id="IPR001789">
    <property type="entry name" value="Sig_transdc_resp-reg_receiver"/>
</dbReference>
<evidence type="ECO:0000313" key="10">
    <source>
        <dbReference type="EMBL" id="SEH30858.1"/>
    </source>
</evidence>
<accession>A0A1H6H9S2</accession>
<protein>
    <recommendedName>
        <fullName evidence="5">Protein-glutamate methylesterase/protein-glutamine glutaminase</fullName>
        <ecNumber evidence="5">3.1.1.61</ecNumber>
        <ecNumber evidence="5">3.5.1.44</ecNumber>
    </recommendedName>
</protein>
<dbReference type="SMART" id="SM00448">
    <property type="entry name" value="REC"/>
    <property type="match status" value="1"/>
</dbReference>
<evidence type="ECO:0000256" key="7">
    <source>
        <dbReference type="PROSITE-ProRule" id="PRU00169"/>
    </source>
</evidence>
<evidence type="ECO:0000313" key="11">
    <source>
        <dbReference type="Proteomes" id="UP000182983"/>
    </source>
</evidence>
<dbReference type="InterPro" id="IPR035909">
    <property type="entry name" value="CheB_C"/>
</dbReference>
<dbReference type="GO" id="GO:0000156">
    <property type="term" value="F:phosphorelay response regulator activity"/>
    <property type="evidence" value="ECO:0007669"/>
    <property type="project" value="InterPro"/>
</dbReference>
<evidence type="ECO:0000259" key="9">
    <source>
        <dbReference type="PROSITE" id="PS50122"/>
    </source>
</evidence>
<comment type="subcellular location">
    <subcellularLocation>
        <location evidence="5">Cytoplasm</location>
    </subcellularLocation>
</comment>
<dbReference type="Gene3D" id="3.40.50.2300">
    <property type="match status" value="1"/>
</dbReference>
<evidence type="ECO:0000256" key="6">
    <source>
        <dbReference type="PROSITE-ProRule" id="PRU00050"/>
    </source>
</evidence>
<dbReference type="CDD" id="cd16432">
    <property type="entry name" value="CheB_Rec"/>
    <property type="match status" value="1"/>
</dbReference>